<feature type="domain" description="DUF5643" evidence="3">
    <location>
        <begin position="252"/>
        <end position="346"/>
    </location>
</feature>
<evidence type="ECO:0000256" key="1">
    <source>
        <dbReference type="SAM" id="MobiDB-lite"/>
    </source>
</evidence>
<keyword evidence="5" id="KW-1185">Reference proteome</keyword>
<feature type="region of interest" description="Disordered" evidence="1">
    <location>
        <begin position="72"/>
        <end position="109"/>
    </location>
</feature>
<comment type="caution">
    <text evidence="4">The sequence shown here is derived from an EMBL/GenBank/DDBJ whole genome shotgun (WGS) entry which is preliminary data.</text>
</comment>
<feature type="region of interest" description="Disordered" evidence="1">
    <location>
        <begin position="1"/>
        <end position="46"/>
    </location>
</feature>
<dbReference type="InterPro" id="IPR040680">
    <property type="entry name" value="DUF5643"/>
</dbReference>
<keyword evidence="2" id="KW-0472">Membrane</keyword>
<dbReference type="Proteomes" id="UP000800303">
    <property type="component" value="Unassembled WGS sequence"/>
</dbReference>
<accession>A0ABX0FBN0</accession>
<proteinExistence type="predicted"/>
<reference evidence="4 5" key="1">
    <citation type="submission" date="2020-01" db="EMBL/GenBank/DDBJ databases">
        <title>Polyphasic characterisation and genomic insights into a novel alkali tolerant bacterium VR-M41.</title>
        <authorList>
            <person name="Vemuluri V.R."/>
        </authorList>
    </citation>
    <scope>NUCLEOTIDE SEQUENCE [LARGE SCALE GENOMIC DNA]</scope>
    <source>
        <strain evidence="4 5">VR-M41</strain>
    </source>
</reference>
<keyword evidence="2" id="KW-0812">Transmembrane</keyword>
<evidence type="ECO:0000259" key="3">
    <source>
        <dbReference type="Pfam" id="PF18705"/>
    </source>
</evidence>
<dbReference type="EMBL" id="JAAFGS010000008">
    <property type="protein sequence ID" value="NGZ77364.1"/>
    <property type="molecule type" value="Genomic_DNA"/>
</dbReference>
<evidence type="ECO:0000256" key="2">
    <source>
        <dbReference type="SAM" id="Phobius"/>
    </source>
</evidence>
<dbReference type="RefSeq" id="WP_166277608.1">
    <property type="nucleotide sequence ID" value="NZ_JAAFGS010000008.1"/>
</dbReference>
<dbReference type="Pfam" id="PF18705">
    <property type="entry name" value="DUF5643"/>
    <property type="match status" value="1"/>
</dbReference>
<organism evidence="4 5">
    <name type="scientific">Saccharibacillus alkalitolerans</name>
    <dbReference type="NCBI Taxonomy" id="2705290"/>
    <lineage>
        <taxon>Bacteria</taxon>
        <taxon>Bacillati</taxon>
        <taxon>Bacillota</taxon>
        <taxon>Bacilli</taxon>
        <taxon>Bacillales</taxon>
        <taxon>Paenibacillaceae</taxon>
        <taxon>Saccharibacillus</taxon>
    </lineage>
</organism>
<evidence type="ECO:0000313" key="4">
    <source>
        <dbReference type="EMBL" id="NGZ77364.1"/>
    </source>
</evidence>
<feature type="compositionally biased region" description="Basic and acidic residues" evidence="1">
    <location>
        <begin position="97"/>
        <end position="107"/>
    </location>
</feature>
<keyword evidence="2" id="KW-1133">Transmembrane helix</keyword>
<sequence length="470" mass="51107">MTNHEEEKLRRDAERAARDSEKVGSMELNEATRRGIGQGKKRAARRRAVYGTGAVTAAAAAMIALSSSLMPGSGATGDEPGQPRVTAGVPNGGQEADAQKENPKDYRGVGMDANVSRIIERGHMSSIDRTVSKDGYTLTLRGEAMDDRKMFVALSVKNDTDQIARVSRTEVDFGEGVHSQWKSRMGTEGELIPGSTATYIAEIELSPEDEYPEDAIFRAGITPGDFGRPAGQEVTIDVPFKAHTEALKDEIETVEVNRELEVSGQKIEVKSVEITPLGIYLDYAENEANDKRLFSLIDPKLKLTDADGTTVANPRFIGGTYGKDTLNFEAADLESPSSIDFSVAGISAADPEQTRLVLDTETGKIVEGGEGLTVSVDPDEKEITLERTVGEYNEYNQVHADAFMLEETFTDAKGIEHKLSDPLGERENRDGKMTESLTVGLGAGEVAQPAEFRIRSYWNPILEAAELKIK</sequence>
<gene>
    <name evidence="4" type="ORF">GYN08_18910</name>
</gene>
<name>A0ABX0FBN0_9BACL</name>
<evidence type="ECO:0000313" key="5">
    <source>
        <dbReference type="Proteomes" id="UP000800303"/>
    </source>
</evidence>
<protein>
    <submittedName>
        <fullName evidence="4">DUF4179 domain-containing protein</fullName>
    </submittedName>
</protein>
<feature type="transmembrane region" description="Helical" evidence="2">
    <location>
        <begin position="48"/>
        <end position="70"/>
    </location>
</feature>
<feature type="compositionally biased region" description="Basic and acidic residues" evidence="1">
    <location>
        <begin position="1"/>
        <end position="24"/>
    </location>
</feature>